<reference evidence="5 6" key="2">
    <citation type="journal article" date="2008" name="Nature">
        <title>The Phaeodactylum genome reveals the evolutionary history of diatom genomes.</title>
        <authorList>
            <person name="Bowler C."/>
            <person name="Allen A.E."/>
            <person name="Badger J.H."/>
            <person name="Grimwood J."/>
            <person name="Jabbari K."/>
            <person name="Kuo A."/>
            <person name="Maheswari U."/>
            <person name="Martens C."/>
            <person name="Maumus F."/>
            <person name="Otillar R.P."/>
            <person name="Rayko E."/>
            <person name="Salamov A."/>
            <person name="Vandepoele K."/>
            <person name="Beszteri B."/>
            <person name="Gruber A."/>
            <person name="Heijde M."/>
            <person name="Katinka M."/>
            <person name="Mock T."/>
            <person name="Valentin K."/>
            <person name="Verret F."/>
            <person name="Berges J.A."/>
            <person name="Brownlee C."/>
            <person name="Cadoret J.P."/>
            <person name="Chiovitti A."/>
            <person name="Choi C.J."/>
            <person name="Coesel S."/>
            <person name="De Martino A."/>
            <person name="Detter J.C."/>
            <person name="Durkin C."/>
            <person name="Falciatore A."/>
            <person name="Fournet J."/>
            <person name="Haruta M."/>
            <person name="Huysman M.J."/>
            <person name="Jenkins B.D."/>
            <person name="Jiroutova K."/>
            <person name="Jorgensen R.E."/>
            <person name="Joubert Y."/>
            <person name="Kaplan A."/>
            <person name="Kroger N."/>
            <person name="Kroth P.G."/>
            <person name="La Roche J."/>
            <person name="Lindquist E."/>
            <person name="Lommer M."/>
            <person name="Martin-Jezequel V."/>
            <person name="Lopez P.J."/>
            <person name="Lucas S."/>
            <person name="Mangogna M."/>
            <person name="McGinnis K."/>
            <person name="Medlin L.K."/>
            <person name="Montsant A."/>
            <person name="Oudot-Le Secq M.P."/>
            <person name="Napoli C."/>
            <person name="Obornik M."/>
            <person name="Parker M.S."/>
            <person name="Petit J.L."/>
            <person name="Porcel B.M."/>
            <person name="Poulsen N."/>
            <person name="Robison M."/>
            <person name="Rychlewski L."/>
            <person name="Rynearson T.A."/>
            <person name="Schmutz J."/>
            <person name="Shapiro H."/>
            <person name="Siaut M."/>
            <person name="Stanley M."/>
            <person name="Sussman M.R."/>
            <person name="Taylor A.R."/>
            <person name="Vardi A."/>
            <person name="von Dassow P."/>
            <person name="Vyverman W."/>
            <person name="Willis A."/>
            <person name="Wyrwicz L.S."/>
            <person name="Rokhsar D.S."/>
            <person name="Weissenbach J."/>
            <person name="Armbrust E.V."/>
            <person name="Green B.R."/>
            <person name="Van de Peer Y."/>
            <person name="Grigoriev I.V."/>
        </authorList>
    </citation>
    <scope>NUCLEOTIDE SEQUENCE [LARGE SCALE GENOMIC DNA]</scope>
    <source>
        <strain evidence="5 6">CCMP1335</strain>
    </source>
</reference>
<dbReference type="InterPro" id="IPR015943">
    <property type="entry name" value="WD40/YVTN_repeat-like_dom_sf"/>
</dbReference>
<evidence type="ECO:0000313" key="5">
    <source>
        <dbReference type="EMBL" id="EED90981.1"/>
    </source>
</evidence>
<dbReference type="GO" id="GO:0048188">
    <property type="term" value="C:Set1C/COMPASS complex"/>
    <property type="evidence" value="ECO:0007669"/>
    <property type="project" value="InterPro"/>
</dbReference>
<keyword evidence="2" id="KW-0853">WD repeat</keyword>
<dbReference type="SUPFAM" id="SSF50969">
    <property type="entry name" value="YVTN repeat-like/Quinoprotein amine dehydrogenase"/>
    <property type="match status" value="1"/>
</dbReference>
<dbReference type="RefSeq" id="XP_002292130.1">
    <property type="nucleotide sequence ID" value="XM_002292094.1"/>
</dbReference>
<accession>B8C7G9</accession>
<dbReference type="STRING" id="35128.B8C7G9"/>
<evidence type="ECO:0000256" key="4">
    <source>
        <dbReference type="ARBA" id="ARBA00023242"/>
    </source>
</evidence>
<feature type="non-terminal residue" evidence="5">
    <location>
        <position position="1"/>
    </location>
</feature>
<dbReference type="Proteomes" id="UP000001449">
    <property type="component" value="Chromosome 8"/>
</dbReference>
<dbReference type="GeneID" id="7452358"/>
<dbReference type="OMA" id="HENTRHE"/>
<sequence>FQDTISKAPFGSCDVSGDGEYVVGGCNSYPQAGENYKLYLWNTVTGELEDTIAGPPVELYSLSCHPTRPFIAAATSDGLVDIWGPRMDWISFAPDFQALKQNSIYEEREDEFD</sequence>
<dbReference type="Gene3D" id="2.130.10.10">
    <property type="entry name" value="YVTN repeat-like/Quinoprotein amine dehydrogenase"/>
    <property type="match status" value="1"/>
</dbReference>
<dbReference type="HOGENOM" id="CLU_2140055_0_0_1"/>
<reference evidence="5 6" key="1">
    <citation type="journal article" date="2004" name="Science">
        <title>The genome of the diatom Thalassiosira pseudonana: ecology, evolution, and metabolism.</title>
        <authorList>
            <person name="Armbrust E.V."/>
            <person name="Berges J.A."/>
            <person name="Bowler C."/>
            <person name="Green B.R."/>
            <person name="Martinez D."/>
            <person name="Putnam N.H."/>
            <person name="Zhou S."/>
            <person name="Allen A.E."/>
            <person name="Apt K.E."/>
            <person name="Bechner M."/>
            <person name="Brzezinski M.A."/>
            <person name="Chaal B.K."/>
            <person name="Chiovitti A."/>
            <person name="Davis A.K."/>
            <person name="Demarest M.S."/>
            <person name="Detter J.C."/>
            <person name="Glavina T."/>
            <person name="Goodstein D."/>
            <person name="Hadi M.Z."/>
            <person name="Hellsten U."/>
            <person name="Hildebrand M."/>
            <person name="Jenkins B.D."/>
            <person name="Jurka J."/>
            <person name="Kapitonov V.V."/>
            <person name="Kroger N."/>
            <person name="Lau W.W."/>
            <person name="Lane T.W."/>
            <person name="Larimer F.W."/>
            <person name="Lippmeier J.C."/>
            <person name="Lucas S."/>
            <person name="Medina M."/>
            <person name="Montsant A."/>
            <person name="Obornik M."/>
            <person name="Parker M.S."/>
            <person name="Palenik B."/>
            <person name="Pazour G.J."/>
            <person name="Richardson P.M."/>
            <person name="Rynearson T.A."/>
            <person name="Saito M.A."/>
            <person name="Schwartz D.C."/>
            <person name="Thamatrakoln K."/>
            <person name="Valentin K."/>
            <person name="Vardi A."/>
            <person name="Wilkerson F.P."/>
            <person name="Rokhsar D.S."/>
        </authorList>
    </citation>
    <scope>NUCLEOTIDE SEQUENCE [LARGE SCALE GENOMIC DNA]</scope>
    <source>
        <strain evidence="5 6">CCMP1335</strain>
    </source>
</reference>
<dbReference type="InterPro" id="IPR037850">
    <property type="entry name" value="RBBP5/Swd1"/>
</dbReference>
<keyword evidence="4" id="KW-0539">Nucleus</keyword>
<dbReference type="AlphaFoldDB" id="B8C7G9"/>
<feature type="non-terminal residue" evidence="5">
    <location>
        <position position="113"/>
    </location>
</feature>
<dbReference type="eggNOG" id="KOG1273">
    <property type="taxonomic scope" value="Eukaryota"/>
</dbReference>
<dbReference type="KEGG" id="tps:THAPSDRAFT_17952"/>
<dbReference type="InterPro" id="IPR011044">
    <property type="entry name" value="Quino_amine_DH_bsu"/>
</dbReference>
<dbReference type="PaxDb" id="35128-Thaps17952"/>
<proteinExistence type="predicted"/>
<keyword evidence="6" id="KW-1185">Reference proteome</keyword>
<protein>
    <submittedName>
        <fullName evidence="5">Uncharacterized protein</fullName>
    </submittedName>
</protein>
<evidence type="ECO:0000256" key="3">
    <source>
        <dbReference type="ARBA" id="ARBA00022737"/>
    </source>
</evidence>
<name>B8C7G9_THAPS</name>
<comment type="subcellular location">
    <subcellularLocation>
        <location evidence="1">Nucleus</location>
    </subcellularLocation>
</comment>
<evidence type="ECO:0000256" key="2">
    <source>
        <dbReference type="ARBA" id="ARBA00022574"/>
    </source>
</evidence>
<gene>
    <name evidence="5" type="ORF">THAPSDRAFT_17952</name>
</gene>
<dbReference type="EMBL" id="CM000644">
    <property type="protein sequence ID" value="EED90981.1"/>
    <property type="molecule type" value="Genomic_DNA"/>
</dbReference>
<organism evidence="5 6">
    <name type="scientific">Thalassiosira pseudonana</name>
    <name type="common">Marine diatom</name>
    <name type="synonym">Cyclotella nana</name>
    <dbReference type="NCBI Taxonomy" id="35128"/>
    <lineage>
        <taxon>Eukaryota</taxon>
        <taxon>Sar</taxon>
        <taxon>Stramenopiles</taxon>
        <taxon>Ochrophyta</taxon>
        <taxon>Bacillariophyta</taxon>
        <taxon>Coscinodiscophyceae</taxon>
        <taxon>Thalassiosirophycidae</taxon>
        <taxon>Thalassiosirales</taxon>
        <taxon>Thalassiosiraceae</taxon>
        <taxon>Thalassiosira</taxon>
    </lineage>
</organism>
<evidence type="ECO:0000313" key="6">
    <source>
        <dbReference type="Proteomes" id="UP000001449"/>
    </source>
</evidence>
<evidence type="ECO:0000256" key="1">
    <source>
        <dbReference type="ARBA" id="ARBA00004123"/>
    </source>
</evidence>
<keyword evidence="3" id="KW-0677">Repeat</keyword>
<dbReference type="PANTHER" id="PTHR44040:SF1">
    <property type="entry name" value="RETINOBLASTOMA-BINDING PROTEIN 5"/>
    <property type="match status" value="1"/>
</dbReference>
<dbReference type="PANTHER" id="PTHR44040">
    <property type="entry name" value="RETINOBLASTOMA-BINDING PROTEIN 5"/>
    <property type="match status" value="1"/>
</dbReference>
<dbReference type="InParanoid" id="B8C7G9"/>